<dbReference type="InterPro" id="IPR019734">
    <property type="entry name" value="TPR_rpt"/>
</dbReference>
<dbReference type="Proteomes" id="UP001302745">
    <property type="component" value="Unassembled WGS sequence"/>
</dbReference>
<sequence>MAKPTHLKEEGNRRFQAGDFVMAEALYSQALIVDPNNPALYTNRAMARLKMAQWDNAIADCTECLKLTPDSMKAHYSLSQAHLALHAHDDALRHAVRAHALCVERADKSLATITTHVLRCKKDRWDDMEKRRLRETAELEAEVLDLLEREREQAVREAAAAEGGGSDEGSSSSSRVEIEDEWRGKIERMRRVFEKARPREEQRRKVPDWAIDDISFCVMVDPVITKTGKSYERASIVEHLRRQPNDPLTREPLYPSELRPNLDLRQACEEFLQENGWAADW</sequence>
<dbReference type="PANTHER" id="PTHR46803">
    <property type="entry name" value="E3 UBIQUITIN-PROTEIN LIGASE CHIP"/>
    <property type="match status" value="1"/>
</dbReference>
<dbReference type="Pfam" id="PF04564">
    <property type="entry name" value="U-box"/>
    <property type="match status" value="1"/>
</dbReference>
<name>A0AAN6VKP0_9PEZI</name>
<keyword evidence="4" id="KW-0833">Ubl conjugation pathway</keyword>
<dbReference type="PROSITE" id="PS51698">
    <property type="entry name" value="U_BOX"/>
    <property type="match status" value="1"/>
</dbReference>
<evidence type="ECO:0000256" key="2">
    <source>
        <dbReference type="ARBA" id="ARBA00022679"/>
    </source>
</evidence>
<dbReference type="GO" id="GO:0003755">
    <property type="term" value="F:peptidyl-prolyl cis-trans isomerase activity"/>
    <property type="evidence" value="ECO:0007669"/>
    <property type="project" value="UniProtKB-KW"/>
</dbReference>
<evidence type="ECO:0000256" key="6">
    <source>
        <dbReference type="SAM" id="MobiDB-lite"/>
    </source>
</evidence>
<comment type="caution">
    <text evidence="8">The sequence shown here is derived from an EMBL/GenBank/DDBJ whole genome shotgun (WGS) entry which is preliminary data.</text>
</comment>
<reference evidence="8" key="2">
    <citation type="submission" date="2023-05" db="EMBL/GenBank/DDBJ databases">
        <authorList>
            <consortium name="Lawrence Berkeley National Laboratory"/>
            <person name="Steindorff A."/>
            <person name="Hensen N."/>
            <person name="Bonometti L."/>
            <person name="Westerberg I."/>
            <person name="Brannstrom I.O."/>
            <person name="Guillou S."/>
            <person name="Cros-Aarteil S."/>
            <person name="Calhoun S."/>
            <person name="Haridas S."/>
            <person name="Kuo A."/>
            <person name="Mondo S."/>
            <person name="Pangilinan J."/>
            <person name="Riley R."/>
            <person name="Labutti K."/>
            <person name="Andreopoulos B."/>
            <person name="Lipzen A."/>
            <person name="Chen C."/>
            <person name="Yanf M."/>
            <person name="Daum C."/>
            <person name="Ng V."/>
            <person name="Clum A."/>
            <person name="Ohm R."/>
            <person name="Martin F."/>
            <person name="Silar P."/>
            <person name="Natvig D."/>
            <person name="Lalanne C."/>
            <person name="Gautier V."/>
            <person name="Ament-Velasquez S.L."/>
            <person name="Kruys A."/>
            <person name="Hutchinson M.I."/>
            <person name="Powell A.J."/>
            <person name="Barry K."/>
            <person name="Miller A.N."/>
            <person name="Grigoriev I.V."/>
            <person name="Debuchy R."/>
            <person name="Gladieux P."/>
            <person name="Thoren M.H."/>
            <person name="Johannesson H."/>
        </authorList>
    </citation>
    <scope>NUCLEOTIDE SEQUENCE</scope>
    <source>
        <strain evidence="8">CBS 538.74</strain>
    </source>
</reference>
<keyword evidence="2" id="KW-0808">Transferase</keyword>
<evidence type="ECO:0000256" key="5">
    <source>
        <dbReference type="ARBA" id="ARBA00023110"/>
    </source>
</evidence>
<evidence type="ECO:0000256" key="4">
    <source>
        <dbReference type="ARBA" id="ARBA00022786"/>
    </source>
</evidence>
<dbReference type="InterPro" id="IPR011990">
    <property type="entry name" value="TPR-like_helical_dom_sf"/>
</dbReference>
<evidence type="ECO:0000259" key="7">
    <source>
        <dbReference type="PROSITE" id="PS51698"/>
    </source>
</evidence>
<organism evidence="8 9">
    <name type="scientific">Chaetomidium leptoderma</name>
    <dbReference type="NCBI Taxonomy" id="669021"/>
    <lineage>
        <taxon>Eukaryota</taxon>
        <taxon>Fungi</taxon>
        <taxon>Dikarya</taxon>
        <taxon>Ascomycota</taxon>
        <taxon>Pezizomycotina</taxon>
        <taxon>Sordariomycetes</taxon>
        <taxon>Sordariomycetidae</taxon>
        <taxon>Sordariales</taxon>
        <taxon>Chaetomiaceae</taxon>
        <taxon>Chaetomidium</taxon>
    </lineage>
</organism>
<dbReference type="EMBL" id="MU856954">
    <property type="protein sequence ID" value="KAK4153012.1"/>
    <property type="molecule type" value="Genomic_DNA"/>
</dbReference>
<dbReference type="Gene3D" id="1.25.40.10">
    <property type="entry name" value="Tetratricopeptide repeat domain"/>
    <property type="match status" value="1"/>
</dbReference>
<accession>A0AAN6VKP0</accession>
<evidence type="ECO:0000313" key="8">
    <source>
        <dbReference type="EMBL" id="KAK4153012.1"/>
    </source>
</evidence>
<feature type="region of interest" description="Disordered" evidence="6">
    <location>
        <begin position="154"/>
        <end position="178"/>
    </location>
</feature>
<dbReference type="AlphaFoldDB" id="A0AAN6VKP0"/>
<dbReference type="PANTHER" id="PTHR46803:SF2">
    <property type="entry name" value="E3 UBIQUITIN-PROTEIN LIGASE CHIP"/>
    <property type="match status" value="1"/>
</dbReference>
<keyword evidence="5" id="KW-0413">Isomerase</keyword>
<proteinExistence type="predicted"/>
<dbReference type="InterPro" id="IPR041312">
    <property type="entry name" value="CHIP_TPR_N"/>
</dbReference>
<dbReference type="GO" id="GO:0051087">
    <property type="term" value="F:protein-folding chaperone binding"/>
    <property type="evidence" value="ECO:0007669"/>
    <property type="project" value="TreeGrafter"/>
</dbReference>
<dbReference type="GO" id="GO:0071218">
    <property type="term" value="P:cellular response to misfolded protein"/>
    <property type="evidence" value="ECO:0007669"/>
    <property type="project" value="TreeGrafter"/>
</dbReference>
<dbReference type="SUPFAM" id="SSF48452">
    <property type="entry name" value="TPR-like"/>
    <property type="match status" value="1"/>
</dbReference>
<gene>
    <name evidence="8" type="ORF">C8A00DRAFT_44018</name>
</gene>
<dbReference type="SMART" id="SM00504">
    <property type="entry name" value="Ubox"/>
    <property type="match status" value="1"/>
</dbReference>
<keyword evidence="9" id="KW-1185">Reference proteome</keyword>
<dbReference type="GO" id="GO:0000209">
    <property type="term" value="P:protein polyubiquitination"/>
    <property type="evidence" value="ECO:0007669"/>
    <property type="project" value="TreeGrafter"/>
</dbReference>
<reference evidence="8" key="1">
    <citation type="journal article" date="2023" name="Mol. Phylogenet. Evol.">
        <title>Genome-scale phylogeny and comparative genomics of the fungal order Sordariales.</title>
        <authorList>
            <person name="Hensen N."/>
            <person name="Bonometti L."/>
            <person name="Westerberg I."/>
            <person name="Brannstrom I.O."/>
            <person name="Guillou S."/>
            <person name="Cros-Aarteil S."/>
            <person name="Calhoun S."/>
            <person name="Haridas S."/>
            <person name="Kuo A."/>
            <person name="Mondo S."/>
            <person name="Pangilinan J."/>
            <person name="Riley R."/>
            <person name="LaButti K."/>
            <person name="Andreopoulos B."/>
            <person name="Lipzen A."/>
            <person name="Chen C."/>
            <person name="Yan M."/>
            <person name="Daum C."/>
            <person name="Ng V."/>
            <person name="Clum A."/>
            <person name="Steindorff A."/>
            <person name="Ohm R.A."/>
            <person name="Martin F."/>
            <person name="Silar P."/>
            <person name="Natvig D.O."/>
            <person name="Lalanne C."/>
            <person name="Gautier V."/>
            <person name="Ament-Velasquez S.L."/>
            <person name="Kruys A."/>
            <person name="Hutchinson M.I."/>
            <person name="Powell A.J."/>
            <person name="Barry K."/>
            <person name="Miller A.N."/>
            <person name="Grigoriev I.V."/>
            <person name="Debuchy R."/>
            <person name="Gladieux P."/>
            <person name="Hiltunen Thoren M."/>
            <person name="Johannesson H."/>
        </authorList>
    </citation>
    <scope>NUCLEOTIDE SEQUENCE</scope>
    <source>
        <strain evidence="8">CBS 538.74</strain>
    </source>
</reference>
<dbReference type="GO" id="GO:0043161">
    <property type="term" value="P:proteasome-mediated ubiquitin-dependent protein catabolic process"/>
    <property type="evidence" value="ECO:0007669"/>
    <property type="project" value="TreeGrafter"/>
</dbReference>
<protein>
    <recommendedName>
        <fullName evidence="7">U-box domain-containing protein</fullName>
    </recommendedName>
</protein>
<dbReference type="InterPro" id="IPR013083">
    <property type="entry name" value="Znf_RING/FYVE/PHD"/>
</dbReference>
<dbReference type="GO" id="GO:0005737">
    <property type="term" value="C:cytoplasm"/>
    <property type="evidence" value="ECO:0007669"/>
    <property type="project" value="TreeGrafter"/>
</dbReference>
<dbReference type="Gene3D" id="3.30.40.10">
    <property type="entry name" value="Zinc/RING finger domain, C3HC4 (zinc finger)"/>
    <property type="match status" value="1"/>
</dbReference>
<comment type="catalytic activity">
    <reaction evidence="1">
        <text>S-ubiquitinyl-[E2 ubiquitin-conjugating enzyme]-L-cysteine + [acceptor protein]-L-lysine = [E2 ubiquitin-conjugating enzyme]-L-cysteine + N(6)-ubiquitinyl-[acceptor protein]-L-lysine.</text>
        <dbReference type="EC" id="2.3.2.27"/>
    </reaction>
</comment>
<evidence type="ECO:0000256" key="1">
    <source>
        <dbReference type="ARBA" id="ARBA00000900"/>
    </source>
</evidence>
<dbReference type="SUPFAM" id="SSF57850">
    <property type="entry name" value="RING/U-box"/>
    <property type="match status" value="1"/>
</dbReference>
<dbReference type="InterPro" id="IPR003613">
    <property type="entry name" value="Ubox_domain"/>
</dbReference>
<dbReference type="SMART" id="SM00028">
    <property type="entry name" value="TPR"/>
    <property type="match status" value="3"/>
</dbReference>
<keyword evidence="3" id="KW-0677">Repeat</keyword>
<feature type="domain" description="U-box" evidence="7">
    <location>
        <begin position="205"/>
        <end position="278"/>
    </location>
</feature>
<dbReference type="GO" id="GO:0061630">
    <property type="term" value="F:ubiquitin protein ligase activity"/>
    <property type="evidence" value="ECO:0007669"/>
    <property type="project" value="UniProtKB-EC"/>
</dbReference>
<evidence type="ECO:0000256" key="3">
    <source>
        <dbReference type="ARBA" id="ARBA00022737"/>
    </source>
</evidence>
<dbReference type="Pfam" id="PF18391">
    <property type="entry name" value="CHIP_TPR_N"/>
    <property type="match status" value="1"/>
</dbReference>
<dbReference type="GO" id="GO:0006515">
    <property type="term" value="P:protein quality control for misfolded or incompletely synthesized proteins"/>
    <property type="evidence" value="ECO:0007669"/>
    <property type="project" value="TreeGrafter"/>
</dbReference>
<keyword evidence="5" id="KW-0697">Rotamase</keyword>
<dbReference type="Pfam" id="PF13431">
    <property type="entry name" value="TPR_17"/>
    <property type="match status" value="1"/>
</dbReference>
<evidence type="ECO:0000313" key="9">
    <source>
        <dbReference type="Proteomes" id="UP001302745"/>
    </source>
</evidence>
<dbReference type="GO" id="GO:0045862">
    <property type="term" value="P:positive regulation of proteolysis"/>
    <property type="evidence" value="ECO:0007669"/>
    <property type="project" value="TreeGrafter"/>
</dbReference>